<evidence type="ECO:0000256" key="6">
    <source>
        <dbReference type="ARBA" id="ARBA00013776"/>
    </source>
</evidence>
<comment type="similarity">
    <text evidence="5">Belongs to the ATG27 family.</text>
</comment>
<evidence type="ECO:0000256" key="15">
    <source>
        <dbReference type="ARBA" id="ARBA00023136"/>
    </source>
</evidence>
<evidence type="ECO:0000256" key="1">
    <source>
        <dbReference type="ARBA" id="ARBA00004304"/>
    </source>
</evidence>
<gene>
    <name evidence="22" type="ORF">QCA50_021061</name>
</gene>
<dbReference type="GO" id="GO:0006914">
    <property type="term" value="P:autophagy"/>
    <property type="evidence" value="ECO:0007669"/>
    <property type="project" value="UniProtKB-KW"/>
</dbReference>
<evidence type="ECO:0000256" key="10">
    <source>
        <dbReference type="ARBA" id="ARBA00022927"/>
    </source>
</evidence>
<comment type="caution">
    <text evidence="22">The sequence shown here is derived from an EMBL/GenBank/DDBJ whole genome shotgun (WGS) entry which is preliminary data.</text>
</comment>
<dbReference type="GO" id="GO:0000139">
    <property type="term" value="C:Golgi membrane"/>
    <property type="evidence" value="ECO:0007669"/>
    <property type="project" value="UniProtKB-SubCell"/>
</dbReference>
<keyword evidence="14" id="KW-0496">Mitochondrion</keyword>
<dbReference type="EMBL" id="JASBNA010000145">
    <property type="protein sequence ID" value="KAK7675985.1"/>
    <property type="molecule type" value="Genomic_DNA"/>
</dbReference>
<evidence type="ECO:0000259" key="21">
    <source>
        <dbReference type="PROSITE" id="PS51914"/>
    </source>
</evidence>
<evidence type="ECO:0000256" key="14">
    <source>
        <dbReference type="ARBA" id="ARBA00023128"/>
    </source>
</evidence>
<feature type="region of interest" description="Disordered" evidence="18">
    <location>
        <begin position="192"/>
        <end position="214"/>
    </location>
</feature>
<dbReference type="PANTHER" id="PTHR15071:SF13">
    <property type="entry name" value="AUTOPHAGY-RELATED PROTEIN 27"/>
    <property type="match status" value="1"/>
</dbReference>
<evidence type="ECO:0000256" key="16">
    <source>
        <dbReference type="ARBA" id="ARBA00023157"/>
    </source>
</evidence>
<name>A0AAW0FHC8_9APHY</name>
<evidence type="ECO:0000256" key="4">
    <source>
        <dbReference type="ARBA" id="ARBA00004614"/>
    </source>
</evidence>
<keyword evidence="7" id="KW-0813">Transport</keyword>
<dbReference type="PANTHER" id="PTHR15071">
    <property type="entry name" value="MANNOSE-6-PHOSPHATE RECEPTOR FAMILY MEMBER"/>
    <property type="match status" value="1"/>
</dbReference>
<dbReference type="InterPro" id="IPR009011">
    <property type="entry name" value="Man6P_isomerase_rcpt-bd_dom_sf"/>
</dbReference>
<dbReference type="Gene3D" id="2.70.130.10">
    <property type="entry name" value="Mannose-6-phosphate receptor binding domain"/>
    <property type="match status" value="1"/>
</dbReference>
<dbReference type="AlphaFoldDB" id="A0AAW0FHC8"/>
<organism evidence="22 23">
    <name type="scientific">Cerrena zonata</name>
    <dbReference type="NCBI Taxonomy" id="2478898"/>
    <lineage>
        <taxon>Eukaryota</taxon>
        <taxon>Fungi</taxon>
        <taxon>Dikarya</taxon>
        <taxon>Basidiomycota</taxon>
        <taxon>Agaricomycotina</taxon>
        <taxon>Agaricomycetes</taxon>
        <taxon>Polyporales</taxon>
        <taxon>Cerrenaceae</taxon>
        <taxon>Cerrena</taxon>
    </lineage>
</organism>
<evidence type="ECO:0000256" key="19">
    <source>
        <dbReference type="SAM" id="Phobius"/>
    </source>
</evidence>
<evidence type="ECO:0000256" key="9">
    <source>
        <dbReference type="ARBA" id="ARBA00022729"/>
    </source>
</evidence>
<evidence type="ECO:0000256" key="18">
    <source>
        <dbReference type="SAM" id="MobiDB-lite"/>
    </source>
</evidence>
<dbReference type="GO" id="GO:0015031">
    <property type="term" value="P:protein transport"/>
    <property type="evidence" value="ECO:0007669"/>
    <property type="project" value="UniProtKB-KW"/>
</dbReference>
<feature type="chain" id="PRO_5043452059" description="Autophagy-related protein 27" evidence="20">
    <location>
        <begin position="26"/>
        <end position="293"/>
    </location>
</feature>
<dbReference type="Pfam" id="PF09451">
    <property type="entry name" value="ATG27"/>
    <property type="match status" value="1"/>
</dbReference>
<keyword evidence="12" id="KW-0072">Autophagy</keyword>
<evidence type="ECO:0000313" key="22">
    <source>
        <dbReference type="EMBL" id="KAK7675985.1"/>
    </source>
</evidence>
<dbReference type="InterPro" id="IPR044865">
    <property type="entry name" value="MRH_dom"/>
</dbReference>
<dbReference type="GO" id="GO:0034045">
    <property type="term" value="C:phagophore assembly site membrane"/>
    <property type="evidence" value="ECO:0007669"/>
    <property type="project" value="UniProtKB-SubCell"/>
</dbReference>
<evidence type="ECO:0000256" key="13">
    <source>
        <dbReference type="ARBA" id="ARBA00023034"/>
    </source>
</evidence>
<keyword evidence="23" id="KW-1185">Reference proteome</keyword>
<evidence type="ECO:0000256" key="7">
    <source>
        <dbReference type="ARBA" id="ARBA00022448"/>
    </source>
</evidence>
<dbReference type="PROSITE" id="PS51914">
    <property type="entry name" value="MRH"/>
    <property type="match status" value="1"/>
</dbReference>
<keyword evidence="15 19" id="KW-0472">Membrane</keyword>
<dbReference type="SUPFAM" id="SSF50911">
    <property type="entry name" value="Mannose 6-phosphate receptor domain"/>
    <property type="match status" value="1"/>
</dbReference>
<evidence type="ECO:0000256" key="5">
    <source>
        <dbReference type="ARBA" id="ARBA00005363"/>
    </source>
</evidence>
<dbReference type="GO" id="GO:0030659">
    <property type="term" value="C:cytoplasmic vesicle membrane"/>
    <property type="evidence" value="ECO:0007669"/>
    <property type="project" value="UniProtKB-SubCell"/>
</dbReference>
<keyword evidence="8 19" id="KW-0812">Transmembrane</keyword>
<evidence type="ECO:0000256" key="12">
    <source>
        <dbReference type="ARBA" id="ARBA00023006"/>
    </source>
</evidence>
<evidence type="ECO:0000256" key="20">
    <source>
        <dbReference type="SAM" id="SignalP"/>
    </source>
</evidence>
<accession>A0AAW0FHC8</accession>
<feature type="transmembrane region" description="Helical" evidence="19">
    <location>
        <begin position="221"/>
        <end position="242"/>
    </location>
</feature>
<feature type="domain" description="MRH" evidence="21">
    <location>
        <begin position="31"/>
        <end position="191"/>
    </location>
</feature>
<keyword evidence="10" id="KW-0653">Protein transport</keyword>
<keyword evidence="17" id="KW-0968">Cytoplasmic vesicle</keyword>
<proteinExistence type="inferred from homology"/>
<feature type="compositionally biased region" description="Basic and acidic residues" evidence="18">
    <location>
        <begin position="203"/>
        <end position="214"/>
    </location>
</feature>
<protein>
    <recommendedName>
        <fullName evidence="6">Autophagy-related protein 27</fullName>
    </recommendedName>
</protein>
<keyword evidence="11 19" id="KW-1133">Transmembrane helix</keyword>
<keyword evidence="9 20" id="KW-0732">Signal</keyword>
<evidence type="ECO:0000256" key="3">
    <source>
        <dbReference type="ARBA" id="ARBA00004472"/>
    </source>
</evidence>
<keyword evidence="16" id="KW-1015">Disulfide bond</keyword>
<evidence type="ECO:0000313" key="23">
    <source>
        <dbReference type="Proteomes" id="UP001385951"/>
    </source>
</evidence>
<sequence>MILRRYYSLHTLAFLLSFLVTFGLTQDDSPFDCYLSIGDKKYDLHSIGGEHSASRERDSPPTKYRDSVRFNLCEDLKPQDGVSSEDQCPSGSRACLTITNIKGQEGHRITSVIPLANSTLSAVESSALSSPKGLQLTIKGPSYPSTTSPDLFPQSFALKLLCSTETSDPKFISYDGKVANVEWSAPAGCDFVGPPGDGNPSGGDEKGGNDEKESESVGSGIGYFFLLLFIALIAYFSVGAYYNYSTYGATGLDLIPHRDFWREVPYMLQDVLSHLCSAVRPRHSSSRGGYIAV</sequence>
<dbReference type="Proteomes" id="UP001385951">
    <property type="component" value="Unassembled WGS sequence"/>
</dbReference>
<evidence type="ECO:0000256" key="17">
    <source>
        <dbReference type="ARBA" id="ARBA00023329"/>
    </source>
</evidence>
<dbReference type="GO" id="GO:0031966">
    <property type="term" value="C:mitochondrial membrane"/>
    <property type="evidence" value="ECO:0007669"/>
    <property type="project" value="UniProtKB-SubCell"/>
</dbReference>
<evidence type="ECO:0000256" key="8">
    <source>
        <dbReference type="ARBA" id="ARBA00022692"/>
    </source>
</evidence>
<keyword evidence="13" id="KW-0333">Golgi apparatus</keyword>
<dbReference type="InterPro" id="IPR018939">
    <property type="entry name" value="Autophagy-rel_prot_27"/>
</dbReference>
<reference evidence="22 23" key="1">
    <citation type="submission" date="2022-09" db="EMBL/GenBank/DDBJ databases">
        <authorList>
            <person name="Palmer J.M."/>
        </authorList>
    </citation>
    <scope>NUCLEOTIDE SEQUENCE [LARGE SCALE GENOMIC DNA]</scope>
    <source>
        <strain evidence="22 23">DSM 7382</strain>
    </source>
</reference>
<comment type="subcellular location">
    <subcellularLocation>
        <location evidence="2">Cytoplasmic vesicle membrane</location>
        <topology evidence="2">Single-pass type I membrane protein</topology>
    </subcellularLocation>
    <subcellularLocation>
        <location evidence="4">Golgi apparatus membrane</location>
        <topology evidence="4">Single-pass type I membrane protein</topology>
    </subcellularLocation>
    <subcellularLocation>
        <location evidence="1">Mitochondrion membrane</location>
        <topology evidence="1">Single-pass membrane protein</topology>
    </subcellularLocation>
    <subcellularLocation>
        <location evidence="3">Preautophagosomal structure membrane</location>
        <topology evidence="3">Single-pass type I membrane protein</topology>
    </subcellularLocation>
</comment>
<evidence type="ECO:0000256" key="11">
    <source>
        <dbReference type="ARBA" id="ARBA00022989"/>
    </source>
</evidence>
<feature type="signal peptide" evidence="20">
    <location>
        <begin position="1"/>
        <end position="25"/>
    </location>
</feature>
<evidence type="ECO:0000256" key="2">
    <source>
        <dbReference type="ARBA" id="ARBA00004358"/>
    </source>
</evidence>